<feature type="signal peptide" evidence="1">
    <location>
        <begin position="1"/>
        <end position="20"/>
    </location>
</feature>
<feature type="chain" id="PRO_5035294691" evidence="1">
    <location>
        <begin position="21"/>
        <end position="154"/>
    </location>
</feature>
<proteinExistence type="predicted"/>
<name>A0A8J6IRR3_9ALTE</name>
<keyword evidence="4" id="KW-1185">Reference proteome</keyword>
<dbReference type="InterPro" id="IPR027843">
    <property type="entry name" value="DUF4440"/>
</dbReference>
<evidence type="ECO:0000259" key="2">
    <source>
        <dbReference type="Pfam" id="PF14534"/>
    </source>
</evidence>
<dbReference type="Pfam" id="PF14534">
    <property type="entry name" value="DUF4440"/>
    <property type="match status" value="1"/>
</dbReference>
<reference evidence="3" key="1">
    <citation type="journal article" date="2018" name="Int. J. Syst. Evol. Microbiol.">
        <title>Neptunicella marina gen. nov., sp. nov., isolated from surface seawater.</title>
        <authorList>
            <person name="Liu X."/>
            <person name="Lai Q."/>
            <person name="Du Y."/>
            <person name="Zhang X."/>
            <person name="Liu Z."/>
            <person name="Sun F."/>
            <person name="Shao Z."/>
        </authorList>
    </citation>
    <scope>NUCLEOTIDE SEQUENCE</scope>
    <source>
        <strain evidence="3">S27-2</strain>
    </source>
</reference>
<dbReference type="Gene3D" id="3.10.450.50">
    <property type="match status" value="1"/>
</dbReference>
<evidence type="ECO:0000256" key="1">
    <source>
        <dbReference type="SAM" id="SignalP"/>
    </source>
</evidence>
<dbReference type="SUPFAM" id="SSF54427">
    <property type="entry name" value="NTF2-like"/>
    <property type="match status" value="1"/>
</dbReference>
<sequence>MKIITALFFSVATFSSIVFAHGDKHQNDALFKGLDSPAAKVVVAFHEALKSGGKQQAQDLLADDVTIFEGGGVERSALEYAQHHMLADMAYLSAVDSQTLEHQVEVVGTTAISISRSHTKGVYKGKERDYESMETMILELQKGSWKIIHIHWSN</sequence>
<gene>
    <name evidence="3" type="ORF">H8B19_10290</name>
</gene>
<organism evidence="3 4">
    <name type="scientific">Neptunicella marina</name>
    <dbReference type="NCBI Taxonomy" id="2125989"/>
    <lineage>
        <taxon>Bacteria</taxon>
        <taxon>Pseudomonadati</taxon>
        <taxon>Pseudomonadota</taxon>
        <taxon>Gammaproteobacteria</taxon>
        <taxon>Alteromonadales</taxon>
        <taxon>Alteromonadaceae</taxon>
        <taxon>Neptunicella</taxon>
    </lineage>
</organism>
<evidence type="ECO:0000313" key="3">
    <source>
        <dbReference type="EMBL" id="MBC3766270.1"/>
    </source>
</evidence>
<comment type="caution">
    <text evidence="3">The sequence shown here is derived from an EMBL/GenBank/DDBJ whole genome shotgun (WGS) entry which is preliminary data.</text>
</comment>
<protein>
    <submittedName>
        <fullName evidence="3">Nuclear transport factor 2 family protein</fullName>
    </submittedName>
</protein>
<evidence type="ECO:0000313" key="4">
    <source>
        <dbReference type="Proteomes" id="UP000601768"/>
    </source>
</evidence>
<feature type="domain" description="DUF4440" evidence="2">
    <location>
        <begin position="41"/>
        <end position="147"/>
    </location>
</feature>
<dbReference type="InterPro" id="IPR032710">
    <property type="entry name" value="NTF2-like_dom_sf"/>
</dbReference>
<dbReference type="EMBL" id="JACNEP010000007">
    <property type="protein sequence ID" value="MBC3766270.1"/>
    <property type="molecule type" value="Genomic_DNA"/>
</dbReference>
<dbReference type="RefSeq" id="WP_186506800.1">
    <property type="nucleotide sequence ID" value="NZ_JACNEP010000007.1"/>
</dbReference>
<reference evidence="3" key="2">
    <citation type="submission" date="2020-08" db="EMBL/GenBank/DDBJ databases">
        <authorList>
            <person name="Lai Q."/>
        </authorList>
    </citation>
    <scope>NUCLEOTIDE SEQUENCE</scope>
    <source>
        <strain evidence="3">S27-2</strain>
    </source>
</reference>
<dbReference type="Proteomes" id="UP000601768">
    <property type="component" value="Unassembled WGS sequence"/>
</dbReference>
<keyword evidence="1" id="KW-0732">Signal</keyword>
<dbReference type="AlphaFoldDB" id="A0A8J6IRR3"/>
<accession>A0A8J6IRR3</accession>